<dbReference type="GeneID" id="64655441"/>
<keyword evidence="1" id="KW-0812">Transmembrane</keyword>
<dbReference type="RefSeq" id="XP_041228728.1">
    <property type="nucleotide sequence ID" value="XM_041361143.1"/>
</dbReference>
<keyword evidence="1" id="KW-1133">Transmembrane helix</keyword>
<gene>
    <name evidence="2" type="ORF">F5891DRAFT_1020803</name>
</gene>
<sequence>MNTLNAALMRAHGKLIAVRNIVLLMTVCSISTSGNVLILNAKFISLKMIACLVFDIQHLSSASPFTHRLVVDMSNSPLRTILYHRAYFLCA</sequence>
<name>A0AAD4EDY8_9AGAM</name>
<dbReference type="Proteomes" id="UP001195769">
    <property type="component" value="Unassembled WGS sequence"/>
</dbReference>
<dbReference type="AlphaFoldDB" id="A0AAD4EDY8"/>
<comment type="caution">
    <text evidence="2">The sequence shown here is derived from an EMBL/GenBank/DDBJ whole genome shotgun (WGS) entry which is preliminary data.</text>
</comment>
<reference evidence="2" key="1">
    <citation type="journal article" date="2020" name="New Phytol.">
        <title>Comparative genomics reveals dynamic genome evolution in host specialist ectomycorrhizal fungi.</title>
        <authorList>
            <person name="Lofgren L.A."/>
            <person name="Nguyen N.H."/>
            <person name="Vilgalys R."/>
            <person name="Ruytinx J."/>
            <person name="Liao H.L."/>
            <person name="Branco S."/>
            <person name="Kuo A."/>
            <person name="LaButti K."/>
            <person name="Lipzen A."/>
            <person name="Andreopoulos W."/>
            <person name="Pangilinan J."/>
            <person name="Riley R."/>
            <person name="Hundley H."/>
            <person name="Na H."/>
            <person name="Barry K."/>
            <person name="Grigoriev I.V."/>
            <person name="Stajich J.E."/>
            <person name="Kennedy P.G."/>
        </authorList>
    </citation>
    <scope>NUCLEOTIDE SEQUENCE</scope>
    <source>
        <strain evidence="2">FC203</strain>
    </source>
</reference>
<feature type="transmembrane region" description="Helical" evidence="1">
    <location>
        <begin position="20"/>
        <end position="39"/>
    </location>
</feature>
<evidence type="ECO:0000256" key="1">
    <source>
        <dbReference type="SAM" id="Phobius"/>
    </source>
</evidence>
<evidence type="ECO:0000313" key="3">
    <source>
        <dbReference type="Proteomes" id="UP001195769"/>
    </source>
</evidence>
<evidence type="ECO:0000313" key="2">
    <source>
        <dbReference type="EMBL" id="KAG1903153.1"/>
    </source>
</evidence>
<keyword evidence="3" id="KW-1185">Reference proteome</keyword>
<dbReference type="EMBL" id="JABBWK010000014">
    <property type="protein sequence ID" value="KAG1903153.1"/>
    <property type="molecule type" value="Genomic_DNA"/>
</dbReference>
<organism evidence="2 3">
    <name type="scientific">Suillus fuscotomentosus</name>
    <dbReference type="NCBI Taxonomy" id="1912939"/>
    <lineage>
        <taxon>Eukaryota</taxon>
        <taxon>Fungi</taxon>
        <taxon>Dikarya</taxon>
        <taxon>Basidiomycota</taxon>
        <taxon>Agaricomycotina</taxon>
        <taxon>Agaricomycetes</taxon>
        <taxon>Agaricomycetidae</taxon>
        <taxon>Boletales</taxon>
        <taxon>Suillineae</taxon>
        <taxon>Suillaceae</taxon>
        <taxon>Suillus</taxon>
    </lineage>
</organism>
<protein>
    <submittedName>
        <fullName evidence="2">Uncharacterized protein</fullName>
    </submittedName>
</protein>
<accession>A0AAD4EDY8</accession>
<proteinExistence type="predicted"/>
<keyword evidence="1" id="KW-0472">Membrane</keyword>